<dbReference type="GO" id="GO:0016151">
    <property type="term" value="F:nickel cation binding"/>
    <property type="evidence" value="ECO:0007669"/>
    <property type="project" value="UniProtKB-UniRule"/>
</dbReference>
<dbReference type="SUPFAM" id="SSF69287">
    <property type="entry name" value="Urease metallochaperone UreE, N-terminal domain"/>
    <property type="match status" value="1"/>
</dbReference>
<dbReference type="InterPro" id="IPR036118">
    <property type="entry name" value="UreE_N_sf"/>
</dbReference>
<name>A0A1A8XMV5_9RHOO</name>
<evidence type="ECO:0000256" key="2">
    <source>
        <dbReference type="ARBA" id="ARBA00022490"/>
    </source>
</evidence>
<feature type="domain" description="UreE urease accessory N-terminal" evidence="7">
    <location>
        <begin position="1"/>
        <end position="62"/>
    </location>
</feature>
<evidence type="ECO:0000256" key="3">
    <source>
        <dbReference type="ARBA" id="ARBA00022596"/>
    </source>
</evidence>
<dbReference type="Pfam" id="PF05194">
    <property type="entry name" value="UreE_C"/>
    <property type="match status" value="1"/>
</dbReference>
<comment type="subcellular location">
    <subcellularLocation>
        <location evidence="1 5">Cytoplasm</location>
    </subcellularLocation>
</comment>
<dbReference type="HAMAP" id="MF_00822">
    <property type="entry name" value="UreE"/>
    <property type="match status" value="1"/>
</dbReference>
<keyword evidence="4 5" id="KW-0143">Chaperone</keyword>
<dbReference type="InterPro" id="IPR007864">
    <property type="entry name" value="UreE_C_dom"/>
</dbReference>
<dbReference type="AlphaFoldDB" id="A0A1A8XMV5"/>
<dbReference type="Gene3D" id="3.30.70.790">
    <property type="entry name" value="UreE, C-terminal domain"/>
    <property type="match status" value="1"/>
</dbReference>
<accession>A0A1A8XMV5</accession>
<keyword evidence="9" id="KW-1185">Reference proteome</keyword>
<dbReference type="SUPFAM" id="SSF69737">
    <property type="entry name" value="Urease metallochaperone UreE, C-terminal domain"/>
    <property type="match status" value="1"/>
</dbReference>
<evidence type="ECO:0000256" key="4">
    <source>
        <dbReference type="ARBA" id="ARBA00023186"/>
    </source>
</evidence>
<dbReference type="GO" id="GO:0019627">
    <property type="term" value="P:urea metabolic process"/>
    <property type="evidence" value="ECO:0007669"/>
    <property type="project" value="InterPro"/>
</dbReference>
<protein>
    <recommendedName>
        <fullName evidence="5">Urease accessory protein UreE</fullName>
    </recommendedName>
</protein>
<dbReference type="GO" id="GO:0065003">
    <property type="term" value="P:protein-containing complex assembly"/>
    <property type="evidence" value="ECO:0007669"/>
    <property type="project" value="InterPro"/>
</dbReference>
<dbReference type="EMBL" id="FLQY01000101">
    <property type="protein sequence ID" value="SBT06504.1"/>
    <property type="molecule type" value="Genomic_DNA"/>
</dbReference>
<evidence type="ECO:0000313" key="8">
    <source>
        <dbReference type="EMBL" id="SBT06504.1"/>
    </source>
</evidence>
<reference evidence="8 9" key="1">
    <citation type="submission" date="2016-06" db="EMBL/GenBank/DDBJ databases">
        <authorList>
            <person name="Kjaerup R.B."/>
            <person name="Dalgaard T.S."/>
            <person name="Juul-Madsen H.R."/>
        </authorList>
    </citation>
    <scope>NUCLEOTIDE SEQUENCE [LARGE SCALE GENOMIC DNA]</scope>
    <source>
        <strain evidence="8">2</strain>
    </source>
</reference>
<feature type="region of interest" description="Disordered" evidence="6">
    <location>
        <begin position="134"/>
        <end position="174"/>
    </location>
</feature>
<evidence type="ECO:0000259" key="7">
    <source>
        <dbReference type="SMART" id="SM00988"/>
    </source>
</evidence>
<keyword evidence="2 5" id="KW-0963">Cytoplasm</keyword>
<comment type="similarity">
    <text evidence="5">Belongs to the UreE family.</text>
</comment>
<feature type="compositionally biased region" description="Basic residues" evidence="6">
    <location>
        <begin position="160"/>
        <end position="174"/>
    </location>
</feature>
<dbReference type="GO" id="GO:0006457">
    <property type="term" value="P:protein folding"/>
    <property type="evidence" value="ECO:0007669"/>
    <property type="project" value="InterPro"/>
</dbReference>
<evidence type="ECO:0000256" key="1">
    <source>
        <dbReference type="ARBA" id="ARBA00004496"/>
    </source>
</evidence>
<gene>
    <name evidence="5 8" type="primary">ureE</name>
    <name evidence="8" type="ORF">PROAA_190017</name>
</gene>
<proteinExistence type="inferred from homology"/>
<evidence type="ECO:0000313" key="9">
    <source>
        <dbReference type="Proteomes" id="UP000199600"/>
    </source>
</evidence>
<dbReference type="CDD" id="cd00571">
    <property type="entry name" value="UreE"/>
    <property type="match status" value="1"/>
</dbReference>
<dbReference type="InterPro" id="IPR004029">
    <property type="entry name" value="UreE_N"/>
</dbReference>
<organism evidence="8 9">
    <name type="scientific">Candidatus Propionivibrio aalborgensis</name>
    <dbReference type="NCBI Taxonomy" id="1860101"/>
    <lineage>
        <taxon>Bacteria</taxon>
        <taxon>Pseudomonadati</taxon>
        <taxon>Pseudomonadota</taxon>
        <taxon>Betaproteobacteria</taxon>
        <taxon>Rhodocyclales</taxon>
        <taxon>Rhodocyclaceae</taxon>
        <taxon>Propionivibrio</taxon>
    </lineage>
</organism>
<sequence>MLILNRRSDRPASDSVSLDYDERKRSRLKVTLASGQDAGIFLERGEHLHGGDKLAAEDESAVVEIHAAPEALIEAVATSPLLFARAAYHLGNRHVAVQIVAEPGGGRLRFQADHVLAEMVRGLGCAVSETTAPFEPESGAYSGQHHHAGGPNAPHDPGHGPHRAVPKIHQFRSH</sequence>
<dbReference type="Pfam" id="PF02814">
    <property type="entry name" value="UreE_N"/>
    <property type="match status" value="1"/>
</dbReference>
<dbReference type="InterPro" id="IPR012406">
    <property type="entry name" value="UreE"/>
</dbReference>
<evidence type="ECO:0000256" key="5">
    <source>
        <dbReference type="HAMAP-Rule" id="MF_00822"/>
    </source>
</evidence>
<dbReference type="Gene3D" id="2.60.260.20">
    <property type="entry name" value="Urease metallochaperone UreE, N-terminal domain"/>
    <property type="match status" value="1"/>
</dbReference>
<keyword evidence="3 5" id="KW-0533">Nickel</keyword>
<dbReference type="Proteomes" id="UP000199600">
    <property type="component" value="Unassembled WGS sequence"/>
</dbReference>
<dbReference type="GO" id="GO:0051082">
    <property type="term" value="F:unfolded protein binding"/>
    <property type="evidence" value="ECO:0007669"/>
    <property type="project" value="UniProtKB-UniRule"/>
</dbReference>
<dbReference type="NCBIfam" id="NF009751">
    <property type="entry name" value="PRK13261.1-1"/>
    <property type="match status" value="1"/>
</dbReference>
<evidence type="ECO:0000256" key="6">
    <source>
        <dbReference type="SAM" id="MobiDB-lite"/>
    </source>
</evidence>
<comment type="function">
    <text evidence="5">Involved in urease metallocenter assembly. Binds nickel. Probably functions as a nickel donor during metallocenter assembly.</text>
</comment>
<dbReference type="RefSeq" id="WP_186410525.1">
    <property type="nucleotide sequence ID" value="NZ_FLQY01000101.1"/>
</dbReference>
<dbReference type="GO" id="GO:0005737">
    <property type="term" value="C:cytoplasm"/>
    <property type="evidence" value="ECO:0007669"/>
    <property type="project" value="UniProtKB-SubCell"/>
</dbReference>
<dbReference type="SMART" id="SM00988">
    <property type="entry name" value="UreE_N"/>
    <property type="match status" value="1"/>
</dbReference>